<dbReference type="GO" id="GO:0032993">
    <property type="term" value="C:protein-DNA complex"/>
    <property type="evidence" value="ECO:0007669"/>
    <property type="project" value="TreeGrafter"/>
</dbReference>
<evidence type="ECO:0000256" key="3">
    <source>
        <dbReference type="ARBA" id="ARBA00023015"/>
    </source>
</evidence>
<organism evidence="8 9">
    <name type="scientific">Solitalea longa</name>
    <dbReference type="NCBI Taxonomy" id="2079460"/>
    <lineage>
        <taxon>Bacteria</taxon>
        <taxon>Pseudomonadati</taxon>
        <taxon>Bacteroidota</taxon>
        <taxon>Sphingobacteriia</taxon>
        <taxon>Sphingobacteriales</taxon>
        <taxon>Sphingobacteriaceae</taxon>
        <taxon>Solitalea</taxon>
    </lineage>
</organism>
<dbReference type="Pfam" id="PF00072">
    <property type="entry name" value="Response_reg"/>
    <property type="match status" value="1"/>
</dbReference>
<gene>
    <name evidence="8" type="ORF">C3K47_04210</name>
</gene>
<evidence type="ECO:0000313" key="9">
    <source>
        <dbReference type="Proteomes" id="UP000236893"/>
    </source>
</evidence>
<dbReference type="PROSITE" id="PS50110">
    <property type="entry name" value="RESPONSE_REGULATORY"/>
    <property type="match status" value="1"/>
</dbReference>
<dbReference type="GO" id="GO:0006355">
    <property type="term" value="P:regulation of DNA-templated transcription"/>
    <property type="evidence" value="ECO:0007669"/>
    <property type="project" value="TreeGrafter"/>
</dbReference>
<dbReference type="InterPro" id="IPR039420">
    <property type="entry name" value="WalR-like"/>
</dbReference>
<keyword evidence="9" id="KW-1185">Reference proteome</keyword>
<sequence>MTILVAEDEPIMLTTIALRLKKDGFNVITAKDGKEALDRLNEIKPDLIITDMMMPYISGLEVIQQVRKKYEEQIPIIILSSMGQENIVVEAFQAGANDYLTKPFSPAELTIRAKRLIKLTP</sequence>
<protein>
    <submittedName>
        <fullName evidence="8">Response regulator</fullName>
    </submittedName>
</protein>
<evidence type="ECO:0000256" key="6">
    <source>
        <dbReference type="PROSITE-ProRule" id="PRU00169"/>
    </source>
</evidence>
<dbReference type="Proteomes" id="UP000236893">
    <property type="component" value="Unassembled WGS sequence"/>
</dbReference>
<dbReference type="RefSeq" id="WP_103787863.1">
    <property type="nucleotide sequence ID" value="NZ_PQVF01000002.1"/>
</dbReference>
<evidence type="ECO:0000256" key="5">
    <source>
        <dbReference type="ARBA" id="ARBA00023163"/>
    </source>
</evidence>
<dbReference type="GO" id="GO:0000976">
    <property type="term" value="F:transcription cis-regulatory region binding"/>
    <property type="evidence" value="ECO:0007669"/>
    <property type="project" value="TreeGrafter"/>
</dbReference>
<dbReference type="Gene3D" id="3.40.50.2300">
    <property type="match status" value="1"/>
</dbReference>
<dbReference type="PANTHER" id="PTHR48111:SF1">
    <property type="entry name" value="TWO-COMPONENT RESPONSE REGULATOR ORR33"/>
    <property type="match status" value="1"/>
</dbReference>
<dbReference type="CDD" id="cd17574">
    <property type="entry name" value="REC_OmpR"/>
    <property type="match status" value="1"/>
</dbReference>
<evidence type="ECO:0000259" key="7">
    <source>
        <dbReference type="PROSITE" id="PS50110"/>
    </source>
</evidence>
<dbReference type="GO" id="GO:0000156">
    <property type="term" value="F:phosphorelay response regulator activity"/>
    <property type="evidence" value="ECO:0007669"/>
    <property type="project" value="TreeGrafter"/>
</dbReference>
<dbReference type="SMART" id="SM00448">
    <property type="entry name" value="REC"/>
    <property type="match status" value="1"/>
</dbReference>
<feature type="modified residue" description="4-aspartylphosphate" evidence="6">
    <location>
        <position position="51"/>
    </location>
</feature>
<keyword evidence="2" id="KW-0902">Two-component regulatory system</keyword>
<dbReference type="SUPFAM" id="SSF52172">
    <property type="entry name" value="CheY-like"/>
    <property type="match status" value="1"/>
</dbReference>
<dbReference type="AlphaFoldDB" id="A0A2S5A7V2"/>
<keyword evidence="3" id="KW-0805">Transcription regulation</keyword>
<keyword evidence="1 6" id="KW-0597">Phosphoprotein</keyword>
<dbReference type="GO" id="GO:0005829">
    <property type="term" value="C:cytosol"/>
    <property type="evidence" value="ECO:0007669"/>
    <property type="project" value="TreeGrafter"/>
</dbReference>
<evidence type="ECO:0000256" key="4">
    <source>
        <dbReference type="ARBA" id="ARBA00023125"/>
    </source>
</evidence>
<feature type="domain" description="Response regulatory" evidence="7">
    <location>
        <begin position="2"/>
        <end position="117"/>
    </location>
</feature>
<accession>A0A2S5A7V2</accession>
<comment type="caution">
    <text evidence="8">The sequence shown here is derived from an EMBL/GenBank/DDBJ whole genome shotgun (WGS) entry which is preliminary data.</text>
</comment>
<proteinExistence type="predicted"/>
<evidence type="ECO:0000256" key="2">
    <source>
        <dbReference type="ARBA" id="ARBA00023012"/>
    </source>
</evidence>
<reference evidence="8 9" key="1">
    <citation type="submission" date="2018-01" db="EMBL/GenBank/DDBJ databases">
        <authorList>
            <person name="Gaut B.S."/>
            <person name="Morton B.R."/>
            <person name="Clegg M.T."/>
            <person name="Duvall M.R."/>
        </authorList>
    </citation>
    <scope>NUCLEOTIDE SEQUENCE [LARGE SCALE GENOMIC DNA]</scope>
    <source>
        <strain evidence="8 9">HR-AV</strain>
    </source>
</reference>
<evidence type="ECO:0000256" key="1">
    <source>
        <dbReference type="ARBA" id="ARBA00022553"/>
    </source>
</evidence>
<dbReference type="PANTHER" id="PTHR48111">
    <property type="entry name" value="REGULATOR OF RPOS"/>
    <property type="match status" value="1"/>
</dbReference>
<dbReference type="InterPro" id="IPR011006">
    <property type="entry name" value="CheY-like_superfamily"/>
</dbReference>
<keyword evidence="5" id="KW-0804">Transcription</keyword>
<keyword evidence="4" id="KW-0238">DNA-binding</keyword>
<name>A0A2S5A7V2_9SPHI</name>
<evidence type="ECO:0000313" key="8">
    <source>
        <dbReference type="EMBL" id="POY38606.1"/>
    </source>
</evidence>
<dbReference type="OrthoDB" id="9789181at2"/>
<dbReference type="InterPro" id="IPR001789">
    <property type="entry name" value="Sig_transdc_resp-reg_receiver"/>
</dbReference>
<dbReference type="EMBL" id="PQVF01000002">
    <property type="protein sequence ID" value="POY38606.1"/>
    <property type="molecule type" value="Genomic_DNA"/>
</dbReference>